<feature type="domain" description="Calcineurin-like phosphoesterase" evidence="1">
    <location>
        <begin position="51"/>
        <end position="263"/>
    </location>
</feature>
<name>A0ABQ1R265_9FLAO</name>
<proteinExistence type="predicted"/>
<protein>
    <recommendedName>
        <fullName evidence="1">Calcineurin-like phosphoesterase domain-containing protein</fullName>
    </recommendedName>
</protein>
<dbReference type="EMBL" id="BMFH01000001">
    <property type="protein sequence ID" value="GGD53541.1"/>
    <property type="molecule type" value="Genomic_DNA"/>
</dbReference>
<reference evidence="3" key="1">
    <citation type="journal article" date="2019" name="Int. J. Syst. Evol. Microbiol.">
        <title>The Global Catalogue of Microorganisms (GCM) 10K type strain sequencing project: providing services to taxonomists for standard genome sequencing and annotation.</title>
        <authorList>
            <consortium name="The Broad Institute Genomics Platform"/>
            <consortium name="The Broad Institute Genome Sequencing Center for Infectious Disease"/>
            <person name="Wu L."/>
            <person name="Ma J."/>
        </authorList>
    </citation>
    <scope>NUCLEOTIDE SEQUENCE [LARGE SCALE GENOMIC DNA]</scope>
    <source>
        <strain evidence="3">CGMCC 1.12606</strain>
    </source>
</reference>
<sequence length="327" mass="37958">MKSALLLLIGFLICTGCKYDQPKTPKFEHDITHGPTPWTGDTFEPGEDDFTFAIISDLNGGERPGVYSTAVEQLNRLDPTFVLSVGDLIDGGTEDSLQLVQEWDSFERRTSRLNMPFFYLGGNHDLSNTRMRDFWKNRFGPRYYHFVYEDVLFLMMDSEDYEKERMMEIYLARERAIKVIRGEIEGVYEDTEYYKMPERRVGAVSHGQHQYFQSVLERYPEVKWTFVLMHKPLWMREDAKGLGELEKLLADRPYTVINGHFHALSHSIKNERDYIILGTTGGSQNPANTMSFDHITLVRMSIPPVITHLRMDGILNEKGEEMKLMSE</sequence>
<dbReference type="InterPro" id="IPR051918">
    <property type="entry name" value="STPP_CPPED1"/>
</dbReference>
<dbReference type="Pfam" id="PF00149">
    <property type="entry name" value="Metallophos"/>
    <property type="match status" value="1"/>
</dbReference>
<dbReference type="InterPro" id="IPR004843">
    <property type="entry name" value="Calcineurin-like_PHP"/>
</dbReference>
<gene>
    <name evidence="2" type="ORF">GCM10011361_20310</name>
</gene>
<evidence type="ECO:0000259" key="1">
    <source>
        <dbReference type="Pfam" id="PF00149"/>
    </source>
</evidence>
<dbReference type="SUPFAM" id="SSF56300">
    <property type="entry name" value="Metallo-dependent phosphatases"/>
    <property type="match status" value="1"/>
</dbReference>
<dbReference type="PANTHER" id="PTHR43143:SF1">
    <property type="entry name" value="SERINE_THREONINE-PROTEIN PHOSPHATASE CPPED1"/>
    <property type="match status" value="1"/>
</dbReference>
<dbReference type="Gene3D" id="3.60.21.10">
    <property type="match status" value="1"/>
</dbReference>
<evidence type="ECO:0000313" key="3">
    <source>
        <dbReference type="Proteomes" id="UP000625780"/>
    </source>
</evidence>
<dbReference type="Proteomes" id="UP000625780">
    <property type="component" value="Unassembled WGS sequence"/>
</dbReference>
<accession>A0ABQ1R265</accession>
<dbReference type="InterPro" id="IPR029052">
    <property type="entry name" value="Metallo-depent_PP-like"/>
</dbReference>
<comment type="caution">
    <text evidence="2">The sequence shown here is derived from an EMBL/GenBank/DDBJ whole genome shotgun (WGS) entry which is preliminary data.</text>
</comment>
<organism evidence="2 3">
    <name type="scientific">Muriicola marianensis</name>
    <dbReference type="NCBI Taxonomy" id="1324801"/>
    <lineage>
        <taxon>Bacteria</taxon>
        <taxon>Pseudomonadati</taxon>
        <taxon>Bacteroidota</taxon>
        <taxon>Flavobacteriia</taxon>
        <taxon>Flavobacteriales</taxon>
        <taxon>Flavobacteriaceae</taxon>
        <taxon>Muriicola</taxon>
    </lineage>
</organism>
<evidence type="ECO:0000313" key="2">
    <source>
        <dbReference type="EMBL" id="GGD53541.1"/>
    </source>
</evidence>
<dbReference type="RefSeq" id="WP_188370560.1">
    <property type="nucleotide sequence ID" value="NZ_BMFH01000001.1"/>
</dbReference>
<keyword evidence="3" id="KW-1185">Reference proteome</keyword>
<dbReference type="PANTHER" id="PTHR43143">
    <property type="entry name" value="METALLOPHOSPHOESTERASE, CALCINEURIN SUPERFAMILY"/>
    <property type="match status" value="1"/>
</dbReference>